<dbReference type="SUPFAM" id="SSF100939">
    <property type="entry name" value="SPOC domain-like"/>
    <property type="match status" value="1"/>
</dbReference>
<evidence type="ECO:0000256" key="13">
    <source>
        <dbReference type="ARBA" id="ARBA00023125"/>
    </source>
</evidence>
<dbReference type="Gene3D" id="3.40.50.410">
    <property type="entry name" value="von Willebrand factor, type A domain"/>
    <property type="match status" value="1"/>
</dbReference>
<evidence type="ECO:0000256" key="17">
    <source>
        <dbReference type="ARBA" id="ARBA00031847"/>
    </source>
</evidence>
<comment type="subcellular location">
    <subcellularLocation>
        <location evidence="2">Chromosome</location>
        <location evidence="2">Telomere</location>
    </subcellularLocation>
    <subcellularLocation>
        <location evidence="1">Nucleus</location>
    </subcellularLocation>
</comment>
<comment type="similarity">
    <text evidence="3">Belongs to the ku80 family.</text>
</comment>
<evidence type="ECO:0000256" key="11">
    <source>
        <dbReference type="ARBA" id="ARBA00022840"/>
    </source>
</evidence>
<dbReference type="GO" id="GO:0000723">
    <property type="term" value="P:telomere maintenance"/>
    <property type="evidence" value="ECO:0007669"/>
    <property type="project" value="InterPro"/>
</dbReference>
<name>A0A0J0XMS2_9TREE</name>
<proteinExistence type="inferred from homology"/>
<evidence type="ECO:0000256" key="9">
    <source>
        <dbReference type="ARBA" id="ARBA00022801"/>
    </source>
</evidence>
<evidence type="ECO:0000256" key="16">
    <source>
        <dbReference type="ARBA" id="ARBA00023242"/>
    </source>
</evidence>
<gene>
    <name evidence="20" type="ORF">CC85DRAFT_274527</name>
</gene>
<dbReference type="InterPro" id="IPR036465">
    <property type="entry name" value="vWFA_dom_sf"/>
</dbReference>
<keyword evidence="12" id="KW-0779">Telomere</keyword>
<dbReference type="InterPro" id="IPR024193">
    <property type="entry name" value="Ku80"/>
</dbReference>
<keyword evidence="21" id="KW-1185">Reference proteome</keyword>
<evidence type="ECO:0000256" key="15">
    <source>
        <dbReference type="ARBA" id="ARBA00023204"/>
    </source>
</evidence>
<dbReference type="Pfam" id="PF02735">
    <property type="entry name" value="Ku"/>
    <property type="match status" value="1"/>
</dbReference>
<dbReference type="GO" id="GO:0000781">
    <property type="term" value="C:chromosome, telomeric region"/>
    <property type="evidence" value="ECO:0007669"/>
    <property type="project" value="UniProtKB-SubCell"/>
</dbReference>
<evidence type="ECO:0000256" key="2">
    <source>
        <dbReference type="ARBA" id="ARBA00004574"/>
    </source>
</evidence>
<dbReference type="Gene3D" id="2.40.290.10">
    <property type="match status" value="1"/>
</dbReference>
<dbReference type="EMBL" id="KQ087206">
    <property type="protein sequence ID" value="KLT42387.1"/>
    <property type="molecule type" value="Genomic_DNA"/>
</dbReference>
<keyword evidence="10" id="KW-0347">Helicase</keyword>
<evidence type="ECO:0000256" key="10">
    <source>
        <dbReference type="ARBA" id="ARBA00022806"/>
    </source>
</evidence>
<evidence type="ECO:0000256" key="1">
    <source>
        <dbReference type="ARBA" id="ARBA00004123"/>
    </source>
</evidence>
<dbReference type="GO" id="GO:0005524">
    <property type="term" value="F:ATP binding"/>
    <property type="evidence" value="ECO:0007669"/>
    <property type="project" value="UniProtKB-KW"/>
</dbReference>
<keyword evidence="7" id="KW-0547">Nucleotide-binding</keyword>
<evidence type="ECO:0000256" key="12">
    <source>
        <dbReference type="ARBA" id="ARBA00022895"/>
    </source>
</evidence>
<feature type="compositionally biased region" description="Acidic residues" evidence="18">
    <location>
        <begin position="570"/>
        <end position="588"/>
    </location>
</feature>
<dbReference type="PROSITE" id="PS50234">
    <property type="entry name" value="VWFA"/>
    <property type="match status" value="1"/>
</dbReference>
<dbReference type="GO" id="GO:0003684">
    <property type="term" value="F:damaged DNA binding"/>
    <property type="evidence" value="ECO:0007669"/>
    <property type="project" value="InterPro"/>
</dbReference>
<dbReference type="GO" id="GO:0006310">
    <property type="term" value="P:DNA recombination"/>
    <property type="evidence" value="ECO:0007669"/>
    <property type="project" value="UniProtKB-KW"/>
</dbReference>
<keyword evidence="11" id="KW-0067">ATP-binding</keyword>
<dbReference type="STRING" id="879819.A0A0J0XMS2"/>
<dbReference type="CDD" id="cd00873">
    <property type="entry name" value="KU80"/>
    <property type="match status" value="1"/>
</dbReference>
<dbReference type="GO" id="GO:0003678">
    <property type="term" value="F:DNA helicase activity"/>
    <property type="evidence" value="ECO:0007669"/>
    <property type="project" value="UniProtKB-EC"/>
</dbReference>
<evidence type="ECO:0000313" key="20">
    <source>
        <dbReference type="EMBL" id="KLT42387.1"/>
    </source>
</evidence>
<evidence type="ECO:0000256" key="6">
    <source>
        <dbReference type="ARBA" id="ARBA00022454"/>
    </source>
</evidence>
<dbReference type="GO" id="GO:0003690">
    <property type="term" value="F:double-stranded DNA binding"/>
    <property type="evidence" value="ECO:0007669"/>
    <property type="project" value="TreeGrafter"/>
</dbReference>
<sequence>MAYSVVVYALDVSPSMVGLTADLMGGKAAKLDLGKEYIARMCEPKIQSGRKTEHVGLVSFGGRTHNQANAAWVAQHGDEDPPYIAVSSDVAIQSAKPKILEALMNLEVGEEEGNPVSALMVALDMVEHHKHTKRWTIEIKLVTDGESSFVQEEYEEAMKRLDKLGVKLTVIGIDFDDPKVAVDKSKSKAKRLSEKFWRAFVKGLHEEMSRATDSEIFLPQLLVFHSELAEARRPHPATTEGTVSSIKLHIGAEGVDADEAISIPMHYSKATMKARPPSLSKTWKTAVDVQTPARDAEASQLLSQLESQGADASGAISGKINRHIVYFIRKGGEPASTQATQSQSQTRIEDDPDFIIGGRRQPQSQSQTQTLSPTQRTEEDLEPVEKEDLVKAWRFGSSLIPVEADTFAPLRTEKSVEVLGFIPQANVRKYMLMGEVRYLWPDMSSKRAQIQFSAFVSALYTTSLVAITRFVARDYAEPVLGVAFPEMDYRGENQRLDLMYWIRLPYADDEHKFWFPSLEKYISTTGKQITEHPYIPTDEQCNLMDELVSKMDLDTIPPPGEEAKEKTSDDSDEDDSEDSDKEEDDEEESKTWFSSARAVNPAIHRIKEAIFHASLTADPEAHPLGPPHPEITQYFHTPAPLADKVEKLTERLKDALDIKKVPPKQRRQANKEVLRDDEGFLDIDDLFGGAPSVQNVTVKEEGAGGGAEAKAKPADNNDSQGDTKPTVKAEPVSPQAKAKAKPGRLISNERPLEDYRRLVQGEGDLFRKAIIDLAAVVKENVAASFSRQAFPLALECLEAMRTTALTFEEVETYNDAIEDLERTVKSPGFKHPDFWDHFEKAGSRVARISEEEAEAALEEEEYD</sequence>
<feature type="region of interest" description="Disordered" evidence="18">
    <location>
        <begin position="702"/>
        <end position="747"/>
    </location>
</feature>
<evidence type="ECO:0000256" key="7">
    <source>
        <dbReference type="ARBA" id="ARBA00022741"/>
    </source>
</evidence>
<dbReference type="RefSeq" id="XP_018278878.1">
    <property type="nucleotide sequence ID" value="XM_018421372.1"/>
</dbReference>
<evidence type="ECO:0000256" key="18">
    <source>
        <dbReference type="SAM" id="MobiDB-lite"/>
    </source>
</evidence>
<keyword evidence="6" id="KW-0158">Chromosome</keyword>
<dbReference type="SMART" id="SM00559">
    <property type="entry name" value="Ku78"/>
    <property type="match status" value="1"/>
</dbReference>
<dbReference type="EC" id="3.6.4.12" evidence="4"/>
<keyword evidence="15" id="KW-0234">DNA repair</keyword>
<dbReference type="PANTHER" id="PTHR12604">
    <property type="entry name" value="KU AUTOANTIGEN DNA HELICASE"/>
    <property type="match status" value="1"/>
</dbReference>
<protein>
    <recommendedName>
        <fullName evidence="5">ATP-dependent DNA helicase II subunit 2</fullName>
        <ecNumber evidence="4">3.6.4.12</ecNumber>
    </recommendedName>
    <alternativeName>
        <fullName evidence="17">ATP-dependent DNA helicase II subunit Ku80</fullName>
    </alternativeName>
</protein>
<dbReference type="SUPFAM" id="SSF101420">
    <property type="entry name" value="C-terminal domain of Ku80"/>
    <property type="match status" value="1"/>
</dbReference>
<dbReference type="Proteomes" id="UP000053611">
    <property type="component" value="Unassembled WGS sequence"/>
</dbReference>
<evidence type="ECO:0000313" key="21">
    <source>
        <dbReference type="Proteomes" id="UP000053611"/>
    </source>
</evidence>
<dbReference type="SUPFAM" id="SSF53300">
    <property type="entry name" value="vWA-like"/>
    <property type="match status" value="1"/>
</dbReference>
<evidence type="ECO:0000256" key="8">
    <source>
        <dbReference type="ARBA" id="ARBA00022763"/>
    </source>
</evidence>
<dbReference type="GeneID" id="28981975"/>
<reference evidence="20 21" key="1">
    <citation type="submission" date="2015-03" db="EMBL/GenBank/DDBJ databases">
        <title>Genomics and transcriptomics of the oil-accumulating basidiomycete yeast T. oleaginosus allow insights into substrate utilization and the diverse evolutionary trajectories of mating systems in fungi.</title>
        <authorList>
            <consortium name="DOE Joint Genome Institute"/>
            <person name="Kourist R."/>
            <person name="Kracht O."/>
            <person name="Bracharz F."/>
            <person name="Lipzen A."/>
            <person name="Nolan M."/>
            <person name="Ohm R."/>
            <person name="Grigoriev I."/>
            <person name="Sun S."/>
            <person name="Heitman J."/>
            <person name="Bruck T."/>
            <person name="Nowrousian M."/>
        </authorList>
    </citation>
    <scope>NUCLEOTIDE SEQUENCE [LARGE SCALE GENOMIC DNA]</scope>
    <source>
        <strain evidence="20 21">IBC0246</strain>
    </source>
</reference>
<dbReference type="GO" id="GO:0042162">
    <property type="term" value="F:telomeric DNA binding"/>
    <property type="evidence" value="ECO:0007669"/>
    <property type="project" value="InterPro"/>
</dbReference>
<dbReference type="Pfam" id="PF08785">
    <property type="entry name" value="Ku_PK_bind"/>
    <property type="match status" value="1"/>
</dbReference>
<feature type="compositionally biased region" description="Low complexity" evidence="18">
    <location>
        <begin position="359"/>
        <end position="375"/>
    </location>
</feature>
<feature type="region of interest" description="Disordered" evidence="18">
    <location>
        <begin position="552"/>
        <end position="594"/>
    </location>
</feature>
<dbReference type="OrthoDB" id="30826at2759"/>
<dbReference type="GO" id="GO:0043564">
    <property type="term" value="C:Ku70:Ku80 complex"/>
    <property type="evidence" value="ECO:0007669"/>
    <property type="project" value="InterPro"/>
</dbReference>
<keyword evidence="13" id="KW-0238">DNA-binding</keyword>
<evidence type="ECO:0000256" key="3">
    <source>
        <dbReference type="ARBA" id="ARBA00007726"/>
    </source>
</evidence>
<dbReference type="Gene3D" id="1.10.1600.10">
    <property type="match status" value="1"/>
</dbReference>
<dbReference type="InterPro" id="IPR036494">
    <property type="entry name" value="Ku_C_sf"/>
</dbReference>
<keyword evidence="16" id="KW-0539">Nucleus</keyword>
<dbReference type="CDD" id="cd00198">
    <property type="entry name" value="vWFA"/>
    <property type="match status" value="1"/>
</dbReference>
<dbReference type="InterPro" id="IPR006164">
    <property type="entry name" value="DNA_bd_Ku70/Ku80"/>
</dbReference>
<evidence type="ECO:0000256" key="4">
    <source>
        <dbReference type="ARBA" id="ARBA00012551"/>
    </source>
</evidence>
<organism evidence="20 21">
    <name type="scientific">Cutaneotrichosporon oleaginosum</name>
    <dbReference type="NCBI Taxonomy" id="879819"/>
    <lineage>
        <taxon>Eukaryota</taxon>
        <taxon>Fungi</taxon>
        <taxon>Dikarya</taxon>
        <taxon>Basidiomycota</taxon>
        <taxon>Agaricomycotina</taxon>
        <taxon>Tremellomycetes</taxon>
        <taxon>Trichosporonales</taxon>
        <taxon>Trichosporonaceae</taxon>
        <taxon>Cutaneotrichosporon</taxon>
    </lineage>
</organism>
<dbReference type="GO" id="GO:0016787">
    <property type="term" value="F:hydrolase activity"/>
    <property type="evidence" value="ECO:0007669"/>
    <property type="project" value="UniProtKB-KW"/>
</dbReference>
<keyword evidence="14" id="KW-0233">DNA recombination</keyword>
<dbReference type="PANTHER" id="PTHR12604:SF4">
    <property type="entry name" value="X-RAY REPAIR CROSS-COMPLEMENTING PROTEIN 5"/>
    <property type="match status" value="1"/>
</dbReference>
<evidence type="ECO:0000259" key="19">
    <source>
        <dbReference type="PROSITE" id="PS50234"/>
    </source>
</evidence>
<feature type="domain" description="VWFA" evidence="19">
    <location>
        <begin position="5"/>
        <end position="228"/>
    </location>
</feature>
<dbReference type="AlphaFoldDB" id="A0A0J0XMS2"/>
<dbReference type="Gene3D" id="1.25.40.240">
    <property type="entry name" value="Ku, C-terminal domain"/>
    <property type="match status" value="1"/>
</dbReference>
<evidence type="ECO:0000256" key="5">
    <source>
        <dbReference type="ARBA" id="ARBA00021792"/>
    </source>
</evidence>
<keyword evidence="9" id="KW-0378">Hydrolase</keyword>
<dbReference type="GO" id="GO:0006303">
    <property type="term" value="P:double-strand break repair via nonhomologous end joining"/>
    <property type="evidence" value="ECO:0007669"/>
    <property type="project" value="InterPro"/>
</dbReference>
<feature type="region of interest" description="Disordered" evidence="18">
    <location>
        <begin position="333"/>
        <end position="383"/>
    </location>
</feature>
<keyword evidence="8" id="KW-0227">DNA damage</keyword>
<feature type="compositionally biased region" description="Low complexity" evidence="18">
    <location>
        <begin position="335"/>
        <end position="346"/>
    </location>
</feature>
<dbReference type="InterPro" id="IPR002035">
    <property type="entry name" value="VWF_A"/>
</dbReference>
<dbReference type="InterPro" id="IPR016194">
    <property type="entry name" value="SPOC-like_C_dom_sf"/>
</dbReference>
<evidence type="ECO:0000256" key="14">
    <source>
        <dbReference type="ARBA" id="ARBA00023172"/>
    </source>
</evidence>
<dbReference type="InterPro" id="IPR014893">
    <property type="entry name" value="Ku_PK_bind"/>
</dbReference>
<accession>A0A0J0XMS2</accession>